<name>A0A1E1XPX2_AMBSC</name>
<evidence type="ECO:0000256" key="1">
    <source>
        <dbReference type="SAM" id="MobiDB-lite"/>
    </source>
</evidence>
<proteinExistence type="evidence at transcript level"/>
<accession>A0A1E1XPX2</accession>
<dbReference type="EMBL" id="GFAA01002077">
    <property type="protein sequence ID" value="JAU01358.1"/>
    <property type="molecule type" value="mRNA"/>
</dbReference>
<dbReference type="Gene3D" id="3.30.40.10">
    <property type="entry name" value="Zinc/RING finger domain, C3HC4 (zinc finger)"/>
    <property type="match status" value="1"/>
</dbReference>
<reference evidence="2" key="2">
    <citation type="journal article" date="2017" name="Front. Cell. Infect. Microbiol.">
        <title>Analysis of the Salivary Gland Transcriptome of Unfed and Partially Fed Amblyomma sculptum Ticks and Descriptive Proteome of the Saliva.</title>
        <authorList>
            <person name="Esteves E."/>
            <person name="Maruyama S.R."/>
            <person name="Kawahara R."/>
            <person name="Fujita A."/>
            <person name="Martins L.A."/>
            <person name="Righi A.A."/>
            <person name="Costa F.B."/>
            <person name="Palmisano G."/>
            <person name="Labruna M.B."/>
            <person name="Sa-Nunes A."/>
            <person name="Ribeiro J.M.C."/>
            <person name="Fogaca A.C."/>
        </authorList>
    </citation>
    <scope>NUCLEOTIDE SEQUENCE</scope>
</reference>
<feature type="compositionally biased region" description="Low complexity" evidence="1">
    <location>
        <begin position="329"/>
        <end position="340"/>
    </location>
</feature>
<keyword evidence="2" id="KW-0675">Receptor</keyword>
<feature type="compositionally biased region" description="Basic and acidic residues" evidence="1">
    <location>
        <begin position="149"/>
        <end position="161"/>
    </location>
</feature>
<dbReference type="AlphaFoldDB" id="A0A1E1XPX2"/>
<organism evidence="2">
    <name type="scientific">Amblyomma sculptum</name>
    <name type="common">Tick</name>
    <dbReference type="NCBI Taxonomy" id="1581419"/>
    <lineage>
        <taxon>Eukaryota</taxon>
        <taxon>Metazoa</taxon>
        <taxon>Ecdysozoa</taxon>
        <taxon>Arthropoda</taxon>
        <taxon>Chelicerata</taxon>
        <taxon>Arachnida</taxon>
        <taxon>Acari</taxon>
        <taxon>Parasitiformes</taxon>
        <taxon>Ixodida</taxon>
        <taxon>Ixodoidea</taxon>
        <taxon>Ixodidae</taxon>
        <taxon>Amblyomminae</taxon>
        <taxon>Amblyomma</taxon>
    </lineage>
</organism>
<feature type="compositionally biased region" description="Basic and acidic residues" evidence="1">
    <location>
        <begin position="278"/>
        <end position="290"/>
    </location>
</feature>
<feature type="region of interest" description="Disordered" evidence="1">
    <location>
        <begin position="245"/>
        <end position="350"/>
    </location>
</feature>
<feature type="region of interest" description="Disordered" evidence="1">
    <location>
        <begin position="138"/>
        <end position="191"/>
    </location>
</feature>
<dbReference type="Pfam" id="PF13913">
    <property type="entry name" value="zf-C2HC_2"/>
    <property type="match status" value="1"/>
</dbReference>
<sequence length="462" mass="51706">MEELVMFRDLPGGARKVKFADGISTSFLCGKCGMLSLIMYTDYRSHMFCEACLLAQIYQHGNDHIRCQYDGKDIPINQLEKPFAVLASLGDQYVDCPNREKCGKQVHLRDLKAHYVACQPEVTWSTCGNDVRSSDWDGHTSSCGGKGGQGEKSKLPMHEETCESNSQIKNKVAQRNQPENSQALPLTKATEPTATDSLTTCPFCERKVRRSNLMRHEAVCVKSSASCAYCGKNVKKGTITMHEENCESNPQSKNKVQRKQPENSQTPPLMHGDSCQSNHEKKDKVQKNQQEHYQTLAAVHSAQSVKPTAHAPKQMNSEEERRKLPAPKPLSSPLKTSAKKSSQENVAKPINLGERTTRVVRRELNIVVVRQPLMEERKKETRAPGISLDERPSWNRSSIQDPYSAYQRGSDSFIQNTGQNIDKGADDDCEKCCKMCCLVCCCPFVCAGWLIYETLACLLCCK</sequence>
<protein>
    <submittedName>
        <fullName evidence="2">Putative tnf receptor-associated factor 6</fullName>
    </submittedName>
</protein>
<evidence type="ECO:0000313" key="2">
    <source>
        <dbReference type="EMBL" id="JAU01358.1"/>
    </source>
</evidence>
<dbReference type="InterPro" id="IPR013083">
    <property type="entry name" value="Znf_RING/FYVE/PHD"/>
</dbReference>
<reference evidence="2" key="1">
    <citation type="submission" date="2016-09" db="EMBL/GenBank/DDBJ databases">
        <authorList>
            <person name="Capua I."/>
            <person name="De Benedictis P."/>
            <person name="Joannis T."/>
            <person name="Lombin L.H."/>
            <person name="Cattoli G."/>
        </authorList>
    </citation>
    <scope>NUCLEOTIDE SEQUENCE</scope>
</reference>
<feature type="compositionally biased region" description="Polar residues" evidence="1">
    <location>
        <begin position="163"/>
        <end position="191"/>
    </location>
</feature>